<reference evidence="2" key="1">
    <citation type="journal article" date="2023" name="Hortic. Res.">
        <title>A chromosome-level phased genome enabling allele-level studies in sweet orange: a case study on citrus Huanglongbing tolerance.</title>
        <authorList>
            <person name="Wu B."/>
            <person name="Yu Q."/>
            <person name="Deng Z."/>
            <person name="Duan Y."/>
            <person name="Luo F."/>
            <person name="Gmitter F. Jr."/>
        </authorList>
    </citation>
    <scope>NUCLEOTIDE SEQUENCE [LARGE SCALE GENOMIC DNA]</scope>
    <source>
        <strain evidence="2">cv. Valencia</strain>
    </source>
</reference>
<keyword evidence="2" id="KW-1185">Reference proteome</keyword>
<accession>A0ACB8IUQ8</accession>
<keyword evidence="1" id="KW-0378">Hydrolase</keyword>
<proteinExistence type="predicted"/>
<comment type="caution">
    <text evidence="1">The sequence shown here is derived from an EMBL/GenBank/DDBJ whole genome shotgun (WGS) entry which is preliminary data.</text>
</comment>
<dbReference type="Proteomes" id="UP000829398">
    <property type="component" value="Chromosome 8"/>
</dbReference>
<organism evidence="1 2">
    <name type="scientific">Citrus sinensis</name>
    <name type="common">Sweet orange</name>
    <name type="synonym">Citrus aurantium var. sinensis</name>
    <dbReference type="NCBI Taxonomy" id="2711"/>
    <lineage>
        <taxon>Eukaryota</taxon>
        <taxon>Viridiplantae</taxon>
        <taxon>Streptophyta</taxon>
        <taxon>Embryophyta</taxon>
        <taxon>Tracheophyta</taxon>
        <taxon>Spermatophyta</taxon>
        <taxon>Magnoliopsida</taxon>
        <taxon>eudicotyledons</taxon>
        <taxon>Gunneridae</taxon>
        <taxon>Pentapetalae</taxon>
        <taxon>rosids</taxon>
        <taxon>malvids</taxon>
        <taxon>Sapindales</taxon>
        <taxon>Rutaceae</taxon>
        <taxon>Aurantioideae</taxon>
        <taxon>Citrus</taxon>
    </lineage>
</organism>
<dbReference type="EMBL" id="CM039177">
    <property type="protein sequence ID" value="KAH9700847.1"/>
    <property type="molecule type" value="Genomic_DNA"/>
</dbReference>
<keyword evidence="1" id="KW-0645">Protease</keyword>
<sequence>MDFRRKIAGPPPDFAGPPSDITGITAGPRRKVAGPPSGSPEGRRTTAGPPPDFAERNQLIDIYIMGKSAADDKILSYNDVVLRRSDLDILSGPYFLNDRIIEFYFSYLSSCHVSQDILLVPPSIAFWILNCPDATYLKEFIEPLKLPEKKLVIFPVNDNDDMSLAEGGSHWSLIVYERNGNVFVHHDSNHGMNKIKARKLFSAVVGFMGDSTSASKAKYLDCVDSPQQTNGYDCGVYVIAIARAICCWYESSEHKDAEGMWFSFVKEQVTSTVVSQMRKEILQLIKGLMEKK</sequence>
<gene>
    <name evidence="1" type="ORF">KPL71_024808</name>
</gene>
<name>A0ACB8IUQ8_CITSI</name>
<evidence type="ECO:0000313" key="2">
    <source>
        <dbReference type="Proteomes" id="UP000829398"/>
    </source>
</evidence>
<evidence type="ECO:0000313" key="1">
    <source>
        <dbReference type="EMBL" id="KAH9700847.1"/>
    </source>
</evidence>
<protein>
    <submittedName>
        <fullName evidence="1">NEDD8-specific protease 1</fullName>
    </submittedName>
</protein>